<dbReference type="OrthoDB" id="784140at2759"/>
<gene>
    <name evidence="8" type="ORF">PXEA_LOCUS24524</name>
</gene>
<dbReference type="EMBL" id="CAAALY010118436">
    <property type="protein sequence ID" value="VEL31084.1"/>
    <property type="molecule type" value="Genomic_DNA"/>
</dbReference>
<feature type="transmembrane region" description="Helical" evidence="7">
    <location>
        <begin position="219"/>
        <end position="242"/>
    </location>
</feature>
<evidence type="ECO:0000256" key="7">
    <source>
        <dbReference type="SAM" id="Phobius"/>
    </source>
</evidence>
<comment type="subcellular location">
    <subcellularLocation>
        <location evidence="1">Membrane</location>
        <topology evidence="1">Multi-pass membrane protein</topology>
    </subcellularLocation>
</comment>
<dbReference type="GO" id="GO:0016020">
    <property type="term" value="C:membrane"/>
    <property type="evidence" value="ECO:0007669"/>
    <property type="project" value="UniProtKB-SubCell"/>
</dbReference>
<evidence type="ECO:0000256" key="1">
    <source>
        <dbReference type="ARBA" id="ARBA00004141"/>
    </source>
</evidence>
<evidence type="ECO:0000256" key="6">
    <source>
        <dbReference type="ARBA" id="ARBA00023180"/>
    </source>
</evidence>
<keyword evidence="6" id="KW-0325">Glycoprotein</keyword>
<dbReference type="PANTHER" id="PTHR13624">
    <property type="entry name" value="RE42071P"/>
    <property type="match status" value="1"/>
</dbReference>
<dbReference type="InterPro" id="IPR019395">
    <property type="entry name" value="Transmembrane_161A/B"/>
</dbReference>
<evidence type="ECO:0000313" key="8">
    <source>
        <dbReference type="EMBL" id="VEL31084.1"/>
    </source>
</evidence>
<proteinExistence type="inferred from homology"/>
<dbReference type="PANTHER" id="PTHR13624:SF6">
    <property type="entry name" value="EMEI"/>
    <property type="match status" value="1"/>
</dbReference>
<feature type="transmembrane region" description="Helical" evidence="7">
    <location>
        <begin position="106"/>
        <end position="129"/>
    </location>
</feature>
<evidence type="ECO:0000256" key="5">
    <source>
        <dbReference type="ARBA" id="ARBA00023136"/>
    </source>
</evidence>
<keyword evidence="9" id="KW-1185">Reference proteome</keyword>
<name>A0A3S5CRR4_9PLAT</name>
<evidence type="ECO:0000256" key="4">
    <source>
        <dbReference type="ARBA" id="ARBA00022989"/>
    </source>
</evidence>
<sequence length="256" mass="28308">MFYITGKKSKNNGGYSGEQSIGDSHGETFYIPRDTPVKLTKLPVKFADLTNFPFFSEFHWLIDFSVCAVGVYLVNEVAFSGLVPWLTAAENESKPPSFLTSRFNFSLVWCALPLFFASRTLFSLSAIYFNSKDGRKTSDEKATTIETNYPVSSLSGANDKRVLAPELMILLVAAFFFLIASMSCLALDGRFFDFGLANAHANLIPLGSEQNSLKDYHPFISFGAFQALLAFPAAILGALLTFPGLRYARMYLDAVK</sequence>
<evidence type="ECO:0000256" key="3">
    <source>
        <dbReference type="ARBA" id="ARBA00022692"/>
    </source>
</evidence>
<keyword evidence="3 7" id="KW-0812">Transmembrane</keyword>
<keyword evidence="5 7" id="KW-0472">Membrane</keyword>
<feature type="transmembrane region" description="Helical" evidence="7">
    <location>
        <begin position="60"/>
        <end position="86"/>
    </location>
</feature>
<dbReference type="AlphaFoldDB" id="A0A3S5CRR4"/>
<protein>
    <submittedName>
        <fullName evidence="8">Uncharacterized protein</fullName>
    </submittedName>
</protein>
<comment type="caution">
    <text evidence="8">The sequence shown here is derived from an EMBL/GenBank/DDBJ whole genome shotgun (WGS) entry which is preliminary data.</text>
</comment>
<evidence type="ECO:0000256" key="2">
    <source>
        <dbReference type="ARBA" id="ARBA00009706"/>
    </source>
</evidence>
<reference evidence="8" key="1">
    <citation type="submission" date="2018-11" db="EMBL/GenBank/DDBJ databases">
        <authorList>
            <consortium name="Pathogen Informatics"/>
        </authorList>
    </citation>
    <scope>NUCLEOTIDE SEQUENCE</scope>
</reference>
<keyword evidence="4 7" id="KW-1133">Transmembrane helix</keyword>
<dbReference type="Proteomes" id="UP000784294">
    <property type="component" value="Unassembled WGS sequence"/>
</dbReference>
<feature type="transmembrane region" description="Helical" evidence="7">
    <location>
        <begin position="167"/>
        <end position="188"/>
    </location>
</feature>
<accession>A0A3S5CRR4</accession>
<evidence type="ECO:0000313" key="9">
    <source>
        <dbReference type="Proteomes" id="UP000784294"/>
    </source>
</evidence>
<dbReference type="Pfam" id="PF10268">
    <property type="entry name" value="Tmemb_161AB"/>
    <property type="match status" value="2"/>
</dbReference>
<comment type="similarity">
    <text evidence="2">Belongs to the TMEM161 family.</text>
</comment>
<organism evidence="8 9">
    <name type="scientific">Protopolystoma xenopodis</name>
    <dbReference type="NCBI Taxonomy" id="117903"/>
    <lineage>
        <taxon>Eukaryota</taxon>
        <taxon>Metazoa</taxon>
        <taxon>Spiralia</taxon>
        <taxon>Lophotrochozoa</taxon>
        <taxon>Platyhelminthes</taxon>
        <taxon>Monogenea</taxon>
        <taxon>Polyopisthocotylea</taxon>
        <taxon>Polystomatidea</taxon>
        <taxon>Polystomatidae</taxon>
        <taxon>Protopolystoma</taxon>
    </lineage>
</organism>